<evidence type="ECO:0000313" key="2">
    <source>
        <dbReference type="EMBL" id="CAI9301482.1"/>
    </source>
</evidence>
<sequence>MANLIYSYSTPNSPPMSLTGLEPSTSRREDNTGYRCTRSPLRMTITAVTIVDDSGGSSLLVRTCRSRTENHRSSGVNLGSETKDVDLESFGAYISDGSDWSMVRGGNRDGTVVLVKLVCSSCLMRELKEFEGLSV</sequence>
<protein>
    <submittedName>
        <fullName evidence="2">Uncharacterized protein</fullName>
    </submittedName>
</protein>
<evidence type="ECO:0000256" key="1">
    <source>
        <dbReference type="SAM" id="MobiDB-lite"/>
    </source>
</evidence>
<proteinExistence type="predicted"/>
<organism evidence="2 3">
    <name type="scientific">Lactuca saligna</name>
    <name type="common">Willowleaf lettuce</name>
    <dbReference type="NCBI Taxonomy" id="75948"/>
    <lineage>
        <taxon>Eukaryota</taxon>
        <taxon>Viridiplantae</taxon>
        <taxon>Streptophyta</taxon>
        <taxon>Embryophyta</taxon>
        <taxon>Tracheophyta</taxon>
        <taxon>Spermatophyta</taxon>
        <taxon>Magnoliopsida</taxon>
        <taxon>eudicotyledons</taxon>
        <taxon>Gunneridae</taxon>
        <taxon>Pentapetalae</taxon>
        <taxon>asterids</taxon>
        <taxon>campanulids</taxon>
        <taxon>Asterales</taxon>
        <taxon>Asteraceae</taxon>
        <taxon>Cichorioideae</taxon>
        <taxon>Cichorieae</taxon>
        <taxon>Lactucinae</taxon>
        <taxon>Lactuca</taxon>
    </lineage>
</organism>
<dbReference type="EMBL" id="OX465085">
    <property type="protein sequence ID" value="CAI9301482.1"/>
    <property type="molecule type" value="Genomic_DNA"/>
</dbReference>
<dbReference type="AlphaFoldDB" id="A0AA36EMP0"/>
<name>A0AA36EMP0_LACSI</name>
<reference evidence="2" key="1">
    <citation type="submission" date="2023-04" db="EMBL/GenBank/DDBJ databases">
        <authorList>
            <person name="Vijverberg K."/>
            <person name="Xiong W."/>
            <person name="Schranz E."/>
        </authorList>
    </citation>
    <scope>NUCLEOTIDE SEQUENCE</scope>
</reference>
<gene>
    <name evidence="2" type="ORF">LSALG_LOCUS40033</name>
</gene>
<feature type="compositionally biased region" description="Polar residues" evidence="1">
    <location>
        <begin position="1"/>
        <end position="11"/>
    </location>
</feature>
<feature type="region of interest" description="Disordered" evidence="1">
    <location>
        <begin position="1"/>
        <end position="32"/>
    </location>
</feature>
<evidence type="ECO:0000313" key="3">
    <source>
        <dbReference type="Proteomes" id="UP001177003"/>
    </source>
</evidence>
<dbReference type="Proteomes" id="UP001177003">
    <property type="component" value="Chromosome 9"/>
</dbReference>
<keyword evidence="3" id="KW-1185">Reference proteome</keyword>
<accession>A0AA36EMP0</accession>